<keyword evidence="4" id="KW-0539">Nucleus</keyword>
<evidence type="ECO:0000313" key="6">
    <source>
        <dbReference type="EMBL" id="JAG43212.1"/>
    </source>
</evidence>
<reference evidence="6" key="2">
    <citation type="submission" date="2014-07" db="EMBL/GenBank/DDBJ databases">
        <authorList>
            <person name="Hull J."/>
        </authorList>
    </citation>
    <scope>NUCLEOTIDE SEQUENCE</scope>
</reference>
<keyword evidence="2 6" id="KW-0240">DNA-directed RNA polymerase</keyword>
<dbReference type="AlphaFoldDB" id="A0A0A9ZD88"/>
<evidence type="ECO:0000256" key="5">
    <source>
        <dbReference type="SAM" id="MobiDB-lite"/>
    </source>
</evidence>
<feature type="compositionally biased region" description="Polar residues" evidence="5">
    <location>
        <begin position="222"/>
        <end position="248"/>
    </location>
</feature>
<dbReference type="PANTHER" id="PTHR12709">
    <property type="entry name" value="DNA-DIRECTED RNA POLYMERASE II, III"/>
    <property type="match status" value="1"/>
</dbReference>
<dbReference type="GO" id="GO:0005736">
    <property type="term" value="C:RNA polymerase I complex"/>
    <property type="evidence" value="ECO:0007669"/>
    <property type="project" value="TreeGrafter"/>
</dbReference>
<gene>
    <name evidence="6" type="primary">twistnb</name>
    <name evidence="6" type="ORF">CM83_66852</name>
</gene>
<keyword evidence="3" id="KW-0804">Transcription</keyword>
<dbReference type="Gene3D" id="3.30.1490.120">
    <property type="entry name" value="RNA polymerase Rpb7-like, N-terminal domain"/>
    <property type="match status" value="1"/>
</dbReference>
<dbReference type="InterPro" id="IPR036898">
    <property type="entry name" value="RNA_pol_Rpb7-like_N_sf"/>
</dbReference>
<evidence type="ECO:0000313" key="7">
    <source>
        <dbReference type="EMBL" id="JAG59930.1"/>
    </source>
</evidence>
<dbReference type="EMBL" id="GBRD01005891">
    <property type="protein sequence ID" value="JAG59930.1"/>
    <property type="molecule type" value="Transcribed_RNA"/>
</dbReference>
<dbReference type="GO" id="GO:0006352">
    <property type="term" value="P:DNA-templated transcription initiation"/>
    <property type="evidence" value="ECO:0007669"/>
    <property type="project" value="InterPro"/>
</dbReference>
<comment type="subcellular location">
    <subcellularLocation>
        <location evidence="1">Nucleus</location>
    </subcellularLocation>
</comment>
<evidence type="ECO:0000256" key="2">
    <source>
        <dbReference type="ARBA" id="ARBA00022478"/>
    </source>
</evidence>
<evidence type="ECO:0000256" key="4">
    <source>
        <dbReference type="ARBA" id="ARBA00023242"/>
    </source>
</evidence>
<dbReference type="GO" id="GO:0006362">
    <property type="term" value="P:transcription elongation by RNA polymerase I"/>
    <property type="evidence" value="ECO:0007669"/>
    <property type="project" value="TreeGrafter"/>
</dbReference>
<evidence type="ECO:0000256" key="3">
    <source>
        <dbReference type="ARBA" id="ARBA00023163"/>
    </source>
</evidence>
<proteinExistence type="predicted"/>
<dbReference type="InterPro" id="IPR045113">
    <property type="entry name" value="Rpb7-like"/>
</dbReference>
<name>A0A0A9ZD88_LYGHE</name>
<feature type="compositionally biased region" description="Basic and acidic residues" evidence="5">
    <location>
        <begin position="264"/>
        <end position="283"/>
    </location>
</feature>
<dbReference type="EMBL" id="GBHO01000392">
    <property type="protein sequence ID" value="JAG43212.1"/>
    <property type="molecule type" value="Transcribed_RNA"/>
</dbReference>
<accession>A0A0A9ZD88</accession>
<organism evidence="6">
    <name type="scientific">Lygus hesperus</name>
    <name type="common">Western plant bug</name>
    <dbReference type="NCBI Taxonomy" id="30085"/>
    <lineage>
        <taxon>Eukaryota</taxon>
        <taxon>Metazoa</taxon>
        <taxon>Ecdysozoa</taxon>
        <taxon>Arthropoda</taxon>
        <taxon>Hexapoda</taxon>
        <taxon>Insecta</taxon>
        <taxon>Pterygota</taxon>
        <taxon>Neoptera</taxon>
        <taxon>Paraneoptera</taxon>
        <taxon>Hemiptera</taxon>
        <taxon>Heteroptera</taxon>
        <taxon>Panheteroptera</taxon>
        <taxon>Cimicomorpha</taxon>
        <taxon>Miridae</taxon>
        <taxon>Mirini</taxon>
        <taxon>Lygus</taxon>
    </lineage>
</organism>
<dbReference type="PANTHER" id="PTHR12709:SF5">
    <property type="entry name" value="DNA-DIRECTED RNA POLYMERASE I SUBUNIT RPA43"/>
    <property type="match status" value="1"/>
</dbReference>
<reference evidence="7" key="3">
    <citation type="submission" date="2014-09" db="EMBL/GenBank/DDBJ databases">
        <authorList>
            <person name="Magalhaes I.L.F."/>
            <person name="Oliveira U."/>
            <person name="Santos F.R."/>
            <person name="Vidigal T.H.D.A."/>
            <person name="Brescovit A.D."/>
            <person name="Santos A.J."/>
        </authorList>
    </citation>
    <scope>NUCLEOTIDE SEQUENCE</scope>
</reference>
<reference evidence="6" key="1">
    <citation type="journal article" date="2014" name="PLoS ONE">
        <title>Transcriptome-Based Identification of ABC Transporters in the Western Tarnished Plant Bug Lygus hesperus.</title>
        <authorList>
            <person name="Hull J.J."/>
            <person name="Chaney K."/>
            <person name="Geib S.M."/>
            <person name="Fabrick J.A."/>
            <person name="Brent C.S."/>
            <person name="Walsh D."/>
            <person name="Lavine L.C."/>
        </authorList>
    </citation>
    <scope>NUCLEOTIDE SEQUENCE</scope>
</reference>
<protein>
    <submittedName>
        <fullName evidence="6">DNA-directed RNA polymerase I subunit RPA43</fullName>
    </submittedName>
</protein>
<evidence type="ECO:0000256" key="1">
    <source>
        <dbReference type="ARBA" id="ARBA00004123"/>
    </source>
</evidence>
<sequence>MCSFKTEVGPAAPGKTIFSLSELKKLLKQDNACVSCVTCQRSMDITPLHLGDLKTSIRNLLDEKVTKYDVELQGVILAHKNVKIVAESVVLSDSRSFPLEYVADIYVFKPKIGSKLIGVVNKIPMNREYVSVLVHNIFNVVVYAAHRQPKPAVKMGSSVNVTVTYIDFTGRLPFIKAEISFEDFRVQEEADILGETSSPKPLLQTPRKGLTSILKNSPARLRQSSTEVETESSCAENGTVIQAANTSRVGEKDTREKKKKKKKDREGPDEKGTEKSSKKENVRMVKMTNLRVLRRRRRRENTVTGAETTNHSRKEMYR</sequence>
<feature type="region of interest" description="Disordered" evidence="5">
    <location>
        <begin position="216"/>
        <end position="318"/>
    </location>
</feature>